<gene>
    <name evidence="6 9" type="primary">ade</name>
    <name evidence="9" type="ORF">NUZ5A_50116</name>
</gene>
<dbReference type="EMBL" id="CAJNAQ010000005">
    <property type="protein sequence ID" value="CAE6493094.1"/>
    <property type="molecule type" value="Genomic_DNA"/>
</dbReference>
<keyword evidence="4 6" id="KW-0464">Manganese</keyword>
<dbReference type="PANTHER" id="PTHR11113:SF2">
    <property type="entry name" value="ADENINE DEAMINASE"/>
    <property type="match status" value="1"/>
</dbReference>
<proteinExistence type="inferred from homology"/>
<dbReference type="PANTHER" id="PTHR11113">
    <property type="entry name" value="N-ACETYLGLUCOSAMINE-6-PHOSPHATE DEACETYLASE"/>
    <property type="match status" value="1"/>
</dbReference>
<dbReference type="Pfam" id="PF13382">
    <property type="entry name" value="Adenine_deam_C"/>
    <property type="match status" value="1"/>
</dbReference>
<evidence type="ECO:0000313" key="9">
    <source>
        <dbReference type="EMBL" id="CAE6493094.1"/>
    </source>
</evidence>
<evidence type="ECO:0000256" key="6">
    <source>
        <dbReference type="HAMAP-Rule" id="MF_01518"/>
    </source>
</evidence>
<dbReference type="Gene3D" id="3.20.20.140">
    <property type="entry name" value="Metal-dependent hydrolases"/>
    <property type="match status" value="1"/>
</dbReference>
<dbReference type="InterPro" id="IPR006679">
    <property type="entry name" value="Adenine_deam"/>
</dbReference>
<dbReference type="InterPro" id="IPR011059">
    <property type="entry name" value="Metal-dep_hydrolase_composite"/>
</dbReference>
<dbReference type="Proteomes" id="UP000655759">
    <property type="component" value="Unassembled WGS sequence"/>
</dbReference>
<reference evidence="9" key="1">
    <citation type="submission" date="2021-02" db="EMBL/GenBank/DDBJ databases">
        <authorList>
            <person name="Han P."/>
        </authorList>
    </citation>
    <scope>NUCLEOTIDE SEQUENCE</scope>
    <source>
        <strain evidence="9">Candidatus Nitrosotenuis uzonensis 5A</strain>
    </source>
</reference>
<evidence type="ECO:0000256" key="1">
    <source>
        <dbReference type="ARBA" id="ARBA00006773"/>
    </source>
</evidence>
<evidence type="ECO:0000259" key="8">
    <source>
        <dbReference type="Pfam" id="PF13382"/>
    </source>
</evidence>
<evidence type="ECO:0000256" key="4">
    <source>
        <dbReference type="ARBA" id="ARBA00023211"/>
    </source>
</evidence>
<comment type="caution">
    <text evidence="9">The sequence shown here is derived from an EMBL/GenBank/DDBJ whole genome shotgun (WGS) entry which is preliminary data.</text>
</comment>
<evidence type="ECO:0000256" key="5">
    <source>
        <dbReference type="ARBA" id="ARBA00047720"/>
    </source>
</evidence>
<evidence type="ECO:0000256" key="2">
    <source>
        <dbReference type="ARBA" id="ARBA00012782"/>
    </source>
</evidence>
<sequence>MPQIHTVSRLASMILHLNAVAMGEKKADMVLKNCSLVNVYTHEIIPKTQVAVLKDRIAYVGPDASHTVGTTTVILDIEDKFLTPGFADPHTHIDQFVTPSELAKKSLLCGTTSLFSDPIDMVSICGFKGLKEFVRLSSKLPIRIFNVAPGGIPVDRKFSHGKALSVAEEKSAIKLDGIVGLGEVFSWTKVTSRDSITMKKLSNMLDNDCIINGHTAGASDKKLNAYIASGIFSCHEPIDYEQVMERLRLGMWVMMREGSIRRDLKNIIPKILLHRPYLDRLMFCSDGLDPEDIDKFGHIDHCVREAVKLGVDAVDAIAMATKNCFDYYRMGNNLGGIAPGKLADMLVFDDLEKLKPRKVFVGGRLVASNGSIVTAIPSPKIPKWIKNTVKLSKISENDFDIKTKSQSAIANTINMETEIITKLGTAELSTENGKVKASDSADIWKVAAFDRVYGSGRRAVGFLKNFGADVGAFASTWSFHENDLIVIGSSDADMAFAANHLIKSQGGMVVVKDGKVLSSLPLQVAGIVSTSSFDDVAQKFATINSTLVERGCLFARPHLIPLFLPFLALPSVRILHSGIVDVKKRSIIPPIQ</sequence>
<keyword evidence="3 6" id="KW-0378">Hydrolase</keyword>
<dbReference type="EC" id="3.5.4.2" evidence="2 6"/>
<dbReference type="Gene3D" id="2.30.40.10">
    <property type="entry name" value="Urease, subunit C, domain 1"/>
    <property type="match status" value="1"/>
</dbReference>
<organism evidence="9 10">
    <name type="scientific">Candidatus Nitrosotenuis uzonensis</name>
    <dbReference type="NCBI Taxonomy" id="1407055"/>
    <lineage>
        <taxon>Archaea</taxon>
        <taxon>Nitrososphaerota</taxon>
        <taxon>Candidatus Nitrosotenuis</taxon>
    </lineage>
</organism>
<dbReference type="InterPro" id="IPR026912">
    <property type="entry name" value="Adenine_deam_C"/>
</dbReference>
<evidence type="ECO:0000259" key="7">
    <source>
        <dbReference type="Pfam" id="PF01979"/>
    </source>
</evidence>
<comment type="cofactor">
    <cofactor evidence="6">
        <name>Mn(2+)</name>
        <dbReference type="ChEBI" id="CHEBI:29035"/>
    </cofactor>
</comment>
<accession>A0A812EW36</accession>
<feature type="domain" description="Amidohydrolase-related" evidence="7">
    <location>
        <begin position="81"/>
        <end position="366"/>
    </location>
</feature>
<dbReference type="SUPFAM" id="SSF51556">
    <property type="entry name" value="Metallo-dependent hydrolases"/>
    <property type="match status" value="1"/>
</dbReference>
<protein>
    <recommendedName>
        <fullName evidence="2 6">Adenine deaminase</fullName>
        <shortName evidence="6">Adenase</shortName>
        <shortName evidence="6">Adenine aminase</shortName>
        <ecNumber evidence="2 6">3.5.4.2</ecNumber>
    </recommendedName>
</protein>
<comment type="catalytic activity">
    <reaction evidence="5 6">
        <text>adenine + H2O + H(+) = hypoxanthine + NH4(+)</text>
        <dbReference type="Rhea" id="RHEA:23688"/>
        <dbReference type="ChEBI" id="CHEBI:15377"/>
        <dbReference type="ChEBI" id="CHEBI:15378"/>
        <dbReference type="ChEBI" id="CHEBI:16708"/>
        <dbReference type="ChEBI" id="CHEBI:17368"/>
        <dbReference type="ChEBI" id="CHEBI:28938"/>
        <dbReference type="EC" id="3.5.4.2"/>
    </reaction>
</comment>
<dbReference type="Pfam" id="PF01979">
    <property type="entry name" value="Amidohydro_1"/>
    <property type="match status" value="1"/>
</dbReference>
<evidence type="ECO:0000313" key="10">
    <source>
        <dbReference type="Proteomes" id="UP000655759"/>
    </source>
</evidence>
<comment type="similarity">
    <text evidence="1 6">Belongs to the metallo-dependent hydrolases superfamily. Adenine deaminase family.</text>
</comment>
<dbReference type="InterPro" id="IPR006680">
    <property type="entry name" value="Amidohydro-rel"/>
</dbReference>
<dbReference type="HAMAP" id="MF_01518">
    <property type="entry name" value="Adenine_deamin"/>
    <property type="match status" value="1"/>
</dbReference>
<dbReference type="GO" id="GO:0000034">
    <property type="term" value="F:adenine deaminase activity"/>
    <property type="evidence" value="ECO:0007669"/>
    <property type="project" value="UniProtKB-UniRule"/>
</dbReference>
<dbReference type="AlphaFoldDB" id="A0A812EW36"/>
<feature type="domain" description="Adenine deaminase C-terminal" evidence="8">
    <location>
        <begin position="419"/>
        <end position="585"/>
    </location>
</feature>
<evidence type="ECO:0000256" key="3">
    <source>
        <dbReference type="ARBA" id="ARBA00022801"/>
    </source>
</evidence>
<dbReference type="GO" id="GO:0006146">
    <property type="term" value="P:adenine catabolic process"/>
    <property type="evidence" value="ECO:0007669"/>
    <property type="project" value="InterPro"/>
</dbReference>
<name>A0A812EW36_9ARCH</name>
<dbReference type="SUPFAM" id="SSF51338">
    <property type="entry name" value="Composite domain of metallo-dependent hydrolases"/>
    <property type="match status" value="1"/>
</dbReference>
<dbReference type="InterPro" id="IPR032466">
    <property type="entry name" value="Metal_Hydrolase"/>
</dbReference>